<feature type="region of interest" description="Disordered" evidence="1">
    <location>
        <begin position="1"/>
        <end position="27"/>
    </location>
</feature>
<protein>
    <recommendedName>
        <fullName evidence="3">SecDF P1 head subdomain domain-containing protein</fullName>
    </recommendedName>
</protein>
<feature type="transmembrane region" description="Helical" evidence="2">
    <location>
        <begin position="35"/>
        <end position="61"/>
    </location>
</feature>
<keyword evidence="2" id="KW-0812">Transmembrane</keyword>
<gene>
    <name evidence="4" type="ORF">GCM10009539_67960</name>
</gene>
<keyword evidence="2" id="KW-1133">Transmembrane helix</keyword>
<reference evidence="5" key="1">
    <citation type="journal article" date="2019" name="Int. J. Syst. Evol. Microbiol.">
        <title>The Global Catalogue of Microorganisms (GCM) 10K type strain sequencing project: providing services to taxonomists for standard genome sequencing and annotation.</title>
        <authorList>
            <consortium name="The Broad Institute Genomics Platform"/>
            <consortium name="The Broad Institute Genome Sequencing Center for Infectious Disease"/>
            <person name="Wu L."/>
            <person name="Ma J."/>
        </authorList>
    </citation>
    <scope>NUCLEOTIDE SEQUENCE [LARGE SCALE GENOMIC DNA]</scope>
    <source>
        <strain evidence="5">JCM 10425</strain>
    </source>
</reference>
<keyword evidence="5" id="KW-1185">Reference proteome</keyword>
<name>A0ABP3EQP9_9ACTN</name>
<feature type="compositionally biased region" description="Polar residues" evidence="1">
    <location>
        <begin position="1"/>
        <end position="10"/>
    </location>
</feature>
<keyword evidence="2" id="KW-0472">Membrane</keyword>
<dbReference type="InterPro" id="IPR054384">
    <property type="entry name" value="SecDF_P1_head"/>
</dbReference>
<dbReference type="Pfam" id="PF22599">
    <property type="entry name" value="SecDF_P1_head"/>
    <property type="match status" value="1"/>
</dbReference>
<feature type="domain" description="SecDF P1 head subdomain" evidence="3">
    <location>
        <begin position="125"/>
        <end position="193"/>
    </location>
</feature>
<dbReference type="EMBL" id="BAAAGX010000029">
    <property type="protein sequence ID" value="GAA0271091.1"/>
    <property type="molecule type" value="Genomic_DNA"/>
</dbReference>
<evidence type="ECO:0000256" key="2">
    <source>
        <dbReference type="SAM" id="Phobius"/>
    </source>
</evidence>
<evidence type="ECO:0000256" key="1">
    <source>
        <dbReference type="SAM" id="MobiDB-lite"/>
    </source>
</evidence>
<accession>A0ABP3EQP9</accession>
<organism evidence="4 5">
    <name type="scientific">Cryptosporangium japonicum</name>
    <dbReference type="NCBI Taxonomy" id="80872"/>
    <lineage>
        <taxon>Bacteria</taxon>
        <taxon>Bacillati</taxon>
        <taxon>Actinomycetota</taxon>
        <taxon>Actinomycetes</taxon>
        <taxon>Cryptosporangiales</taxon>
        <taxon>Cryptosporangiaceae</taxon>
        <taxon>Cryptosporangium</taxon>
    </lineage>
</organism>
<evidence type="ECO:0000313" key="5">
    <source>
        <dbReference type="Proteomes" id="UP001500967"/>
    </source>
</evidence>
<dbReference type="Proteomes" id="UP001500967">
    <property type="component" value="Unassembled WGS sequence"/>
</dbReference>
<dbReference type="Gene3D" id="3.30.1360.200">
    <property type="match status" value="1"/>
</dbReference>
<sequence length="202" mass="20804">MGYVEQTNSVLVPAPETDPGANRIGPRPGSGKRTIVALAGVSVAMLVVAMATILLAGLSFWRSAEPASAEPVAKSYSGNLAADLRIAPVVKASESGCTDGGTPGRFAGCFTLGDGGMVVTVVESATTAVQDGKWVLRLRFSSADTVALRALTTQNERIALVLDGTVLTAPAVKEPITGGELPIAGDFTKKDVDAMFAELTKR</sequence>
<evidence type="ECO:0000313" key="4">
    <source>
        <dbReference type="EMBL" id="GAA0271091.1"/>
    </source>
</evidence>
<comment type="caution">
    <text evidence="4">The sequence shown here is derived from an EMBL/GenBank/DDBJ whole genome shotgun (WGS) entry which is preliminary data.</text>
</comment>
<evidence type="ECO:0000259" key="3">
    <source>
        <dbReference type="Pfam" id="PF22599"/>
    </source>
</evidence>
<proteinExistence type="predicted"/>